<evidence type="ECO:0008006" key="3">
    <source>
        <dbReference type="Google" id="ProtNLM"/>
    </source>
</evidence>
<protein>
    <recommendedName>
        <fullName evidence="3">F-box associated domain-containing protein</fullName>
    </recommendedName>
</protein>
<comment type="caution">
    <text evidence="1">The sequence shown here is derived from an EMBL/GenBank/DDBJ whole genome shotgun (WGS) entry which is preliminary data.</text>
</comment>
<evidence type="ECO:0000313" key="1">
    <source>
        <dbReference type="EMBL" id="CAA7044854.1"/>
    </source>
</evidence>
<sequence>MPGDDDEEVWCMCVVDDVLHAYFSQQGLMGLDAKRKVWRSVVGLDKLEANFYDAVTAEYDGKLAVLWYGSSKQEINVGLPKSKSVKIFPTIRSAVIALDWIGEVIRGTIEWYGVLTMPEDSSCAFQNFLVVSD</sequence>
<proteinExistence type="predicted"/>
<dbReference type="AlphaFoldDB" id="A0A6D2JY58"/>
<dbReference type="Proteomes" id="UP000467841">
    <property type="component" value="Unassembled WGS sequence"/>
</dbReference>
<organism evidence="1 2">
    <name type="scientific">Microthlaspi erraticum</name>
    <dbReference type="NCBI Taxonomy" id="1685480"/>
    <lineage>
        <taxon>Eukaryota</taxon>
        <taxon>Viridiplantae</taxon>
        <taxon>Streptophyta</taxon>
        <taxon>Embryophyta</taxon>
        <taxon>Tracheophyta</taxon>
        <taxon>Spermatophyta</taxon>
        <taxon>Magnoliopsida</taxon>
        <taxon>eudicotyledons</taxon>
        <taxon>Gunneridae</taxon>
        <taxon>Pentapetalae</taxon>
        <taxon>rosids</taxon>
        <taxon>malvids</taxon>
        <taxon>Brassicales</taxon>
        <taxon>Brassicaceae</taxon>
        <taxon>Coluteocarpeae</taxon>
        <taxon>Microthlaspi</taxon>
    </lineage>
</organism>
<evidence type="ECO:0000313" key="2">
    <source>
        <dbReference type="Proteomes" id="UP000467841"/>
    </source>
</evidence>
<dbReference type="EMBL" id="CACVBM020001307">
    <property type="protein sequence ID" value="CAA7044854.1"/>
    <property type="molecule type" value="Genomic_DNA"/>
</dbReference>
<keyword evidence="2" id="KW-1185">Reference proteome</keyword>
<dbReference type="OrthoDB" id="10584912at2759"/>
<accession>A0A6D2JY58</accession>
<reference evidence="1" key="1">
    <citation type="submission" date="2020-01" db="EMBL/GenBank/DDBJ databases">
        <authorList>
            <person name="Mishra B."/>
        </authorList>
    </citation>
    <scope>NUCLEOTIDE SEQUENCE [LARGE SCALE GENOMIC DNA]</scope>
</reference>
<gene>
    <name evidence="1" type="ORF">MERR_LOCUS32089</name>
</gene>
<name>A0A6D2JY58_9BRAS</name>